<dbReference type="Proteomes" id="UP000623958">
    <property type="component" value="Unassembled WGS sequence"/>
</dbReference>
<proteinExistence type="predicted"/>
<dbReference type="RefSeq" id="WP_140721134.1">
    <property type="nucleotide sequence ID" value="NZ_BNBA01000001.1"/>
</dbReference>
<sequence>MSIVLYVGGSKDGEKGVVPYGFSKTVAMSEAGREVYVERVLALEEIGKVRVMALESMAESIVVQRTAGHYGR</sequence>
<dbReference type="EMBL" id="BNBA01000001">
    <property type="protein sequence ID" value="GHH46741.1"/>
    <property type="molecule type" value="Genomic_DNA"/>
</dbReference>
<dbReference type="AlphaFoldDB" id="A0A919F4J4"/>
<protein>
    <submittedName>
        <fullName evidence="1">Uncharacterized protein</fullName>
    </submittedName>
</protein>
<reference evidence="1" key="1">
    <citation type="journal article" date="2014" name="Int. J. Syst. Evol. Microbiol.">
        <title>Complete genome sequence of Corynebacterium casei LMG S-19264T (=DSM 44701T), isolated from a smear-ripened cheese.</title>
        <authorList>
            <consortium name="US DOE Joint Genome Institute (JGI-PGF)"/>
            <person name="Walter F."/>
            <person name="Albersmeier A."/>
            <person name="Kalinowski J."/>
            <person name="Ruckert C."/>
        </authorList>
    </citation>
    <scope>NUCLEOTIDE SEQUENCE</scope>
    <source>
        <strain evidence="1">JCM 13306</strain>
    </source>
</reference>
<name>A0A919F4J4_9XANT</name>
<evidence type="ECO:0000313" key="1">
    <source>
        <dbReference type="EMBL" id="GHH46741.1"/>
    </source>
</evidence>
<keyword evidence="2" id="KW-1185">Reference proteome</keyword>
<accession>A0A919F4J4</accession>
<comment type="caution">
    <text evidence="1">The sequence shown here is derived from an EMBL/GenBank/DDBJ whole genome shotgun (WGS) entry which is preliminary data.</text>
</comment>
<evidence type="ECO:0000313" key="2">
    <source>
        <dbReference type="Proteomes" id="UP000623958"/>
    </source>
</evidence>
<reference evidence="1" key="2">
    <citation type="submission" date="2020-09" db="EMBL/GenBank/DDBJ databases">
        <authorList>
            <person name="Sun Q."/>
            <person name="Ohkuma M."/>
        </authorList>
    </citation>
    <scope>NUCLEOTIDE SEQUENCE</scope>
    <source>
        <strain evidence="1">JCM 13306</strain>
    </source>
</reference>
<gene>
    <name evidence="1" type="ORF">GCM10009090_02280</name>
</gene>
<organism evidence="1 2">
    <name type="scientific">Xanthomonas boreopolis</name>
    <dbReference type="NCBI Taxonomy" id="86183"/>
    <lineage>
        <taxon>Bacteria</taxon>
        <taxon>Pseudomonadati</taxon>
        <taxon>Pseudomonadota</taxon>
        <taxon>Gammaproteobacteria</taxon>
        <taxon>Lysobacterales</taxon>
        <taxon>Lysobacteraceae</taxon>
        <taxon>Xanthomonas</taxon>
    </lineage>
</organism>